<evidence type="ECO:0000313" key="3">
    <source>
        <dbReference type="Proteomes" id="UP000443843"/>
    </source>
</evidence>
<dbReference type="PANTHER" id="PTHR43143:SF1">
    <property type="entry name" value="SERINE_THREONINE-PROTEIN PHOSPHATASE CPPED1"/>
    <property type="match status" value="1"/>
</dbReference>
<dbReference type="RefSeq" id="WP_160382493.1">
    <property type="nucleotide sequence ID" value="NZ_WNXQ01000004.1"/>
</dbReference>
<accession>A0A844WEB0</accession>
<feature type="domain" description="Calcineurin-like phosphoesterase" evidence="1">
    <location>
        <begin position="17"/>
        <end position="229"/>
    </location>
</feature>
<gene>
    <name evidence="2" type="ORF">GLS40_09355</name>
</gene>
<organism evidence="2 3">
    <name type="scientific">Pseudooceanicola pacificus</name>
    <dbReference type="NCBI Taxonomy" id="2676438"/>
    <lineage>
        <taxon>Bacteria</taxon>
        <taxon>Pseudomonadati</taxon>
        <taxon>Pseudomonadota</taxon>
        <taxon>Alphaproteobacteria</taxon>
        <taxon>Rhodobacterales</taxon>
        <taxon>Paracoccaceae</taxon>
        <taxon>Pseudooceanicola</taxon>
    </lineage>
</organism>
<keyword evidence="3" id="KW-1185">Reference proteome</keyword>
<dbReference type="PANTHER" id="PTHR43143">
    <property type="entry name" value="METALLOPHOSPHOESTERASE, CALCINEURIN SUPERFAMILY"/>
    <property type="match status" value="1"/>
</dbReference>
<dbReference type="InterPro" id="IPR004843">
    <property type="entry name" value="Calcineurin-like_PHP"/>
</dbReference>
<sequence>MSKPLFPSRRTSGNLLFRFAVISDTHLRLPQDGHLTPWKSQAKGVERAEKALMQIGKVRPDFLIHLGDMVQPVPHIPSYAETAAFARQLFDAQPYPVHYVAGNHDAGDKITPVTPAHATDAHSIAAYGAAFGDGYYAFDHGPCRFVVLNTTLIGSGLPEESAQMEWLEADLRANAGKRLFFNIHYPIFVGTADEPSYYDNVEEPGRTRLLALLTEHAAEAVFAGHVHTPFFHGIGSTDFYSMISTCFVRHDYAEMFHTTPAEEFGRNDEPKLGWAEVEVYEQGHSVTYRRMMTADALAPALSVRAGRSASLGVQLRTAWADLNPISINGPVDEFVRRRVRNDYVLLALWETGLRDLRVPLDDIADDATFERLCWLVSIGHRLTCYTTRTDPPEATLAGRLSHLDARTELIVEWLRIETLKPAIAAFRASVPGEVALACTVSASDHRKDRYTGGYVPMSFGFDPSETDMLLQFHADFGARHDLAYAFRFGPEVSAIDGGESIAAFARRTGTRATVNLVQIGPDPAAMPEREADVIWRLCEGQLAGAAHPDIVFHCDTLIDQDRGYFPRKGLYDRRLNPGPQGHAVRKLALWLNARGAPSDFEKTTDGLAFTIDGAPCRLIRAGDRIVVADSNGTTALAG</sequence>
<name>A0A844WEB0_9RHOB</name>
<dbReference type="Gene3D" id="3.60.21.10">
    <property type="match status" value="1"/>
</dbReference>
<dbReference type="AlphaFoldDB" id="A0A844WEB0"/>
<reference evidence="2 3" key="1">
    <citation type="submission" date="2019-11" db="EMBL/GenBank/DDBJ databases">
        <title>Pseudooceanicola pacifica sp. nov., isolated from deep-sea sediment of the Pacific Ocean.</title>
        <authorList>
            <person name="Lyu L."/>
        </authorList>
    </citation>
    <scope>NUCLEOTIDE SEQUENCE [LARGE SCALE GENOMIC DNA]</scope>
    <source>
        <strain evidence="2 3">216_PA32_1</strain>
    </source>
</reference>
<proteinExistence type="predicted"/>
<dbReference type="Proteomes" id="UP000443843">
    <property type="component" value="Unassembled WGS sequence"/>
</dbReference>
<dbReference type="SUPFAM" id="SSF56300">
    <property type="entry name" value="Metallo-dependent phosphatases"/>
    <property type="match status" value="1"/>
</dbReference>
<protein>
    <recommendedName>
        <fullName evidence="1">Calcineurin-like phosphoesterase domain-containing protein</fullName>
    </recommendedName>
</protein>
<evidence type="ECO:0000313" key="2">
    <source>
        <dbReference type="EMBL" id="MWB78230.1"/>
    </source>
</evidence>
<dbReference type="GO" id="GO:0016787">
    <property type="term" value="F:hydrolase activity"/>
    <property type="evidence" value="ECO:0007669"/>
    <property type="project" value="InterPro"/>
</dbReference>
<dbReference type="EMBL" id="WNXQ01000004">
    <property type="protein sequence ID" value="MWB78230.1"/>
    <property type="molecule type" value="Genomic_DNA"/>
</dbReference>
<evidence type="ECO:0000259" key="1">
    <source>
        <dbReference type="Pfam" id="PF00149"/>
    </source>
</evidence>
<comment type="caution">
    <text evidence="2">The sequence shown here is derived from an EMBL/GenBank/DDBJ whole genome shotgun (WGS) entry which is preliminary data.</text>
</comment>
<dbReference type="Pfam" id="PF00149">
    <property type="entry name" value="Metallophos"/>
    <property type="match status" value="1"/>
</dbReference>
<dbReference type="InterPro" id="IPR029052">
    <property type="entry name" value="Metallo-depent_PP-like"/>
</dbReference>
<dbReference type="InterPro" id="IPR051918">
    <property type="entry name" value="STPP_CPPED1"/>
</dbReference>